<dbReference type="SMART" id="SM00670">
    <property type="entry name" value="PINc"/>
    <property type="match status" value="1"/>
</dbReference>
<dbReference type="InterPro" id="IPR011990">
    <property type="entry name" value="TPR-like_helical_dom_sf"/>
</dbReference>
<evidence type="ECO:0000313" key="4">
    <source>
        <dbReference type="Proteomes" id="UP000504633"/>
    </source>
</evidence>
<evidence type="ECO:0000256" key="2">
    <source>
        <dbReference type="SAM" id="MobiDB-lite"/>
    </source>
</evidence>
<feature type="domain" description="PIN" evidence="3">
    <location>
        <begin position="773"/>
        <end position="923"/>
    </location>
</feature>
<evidence type="ECO:0000313" key="5">
    <source>
        <dbReference type="RefSeq" id="XP_023170002.2"/>
    </source>
</evidence>
<evidence type="ECO:0000256" key="1">
    <source>
        <dbReference type="ARBA" id="ARBA00023161"/>
    </source>
</evidence>
<dbReference type="GO" id="GO:0070034">
    <property type="term" value="F:telomerase RNA binding"/>
    <property type="evidence" value="ECO:0007669"/>
    <property type="project" value="TreeGrafter"/>
</dbReference>
<keyword evidence="4" id="KW-1185">Reference proteome</keyword>
<gene>
    <name evidence="5" type="primary">LOC111598810</name>
</gene>
<dbReference type="Gene3D" id="3.40.50.1010">
    <property type="entry name" value="5'-nuclease"/>
    <property type="match status" value="1"/>
</dbReference>
<dbReference type="GO" id="GO:0042162">
    <property type="term" value="F:telomeric DNA binding"/>
    <property type="evidence" value="ECO:0007669"/>
    <property type="project" value="TreeGrafter"/>
</dbReference>
<dbReference type="Gene3D" id="1.25.40.10">
    <property type="entry name" value="Tetratricopeptide repeat domain"/>
    <property type="match status" value="1"/>
</dbReference>
<dbReference type="InterPro" id="IPR018834">
    <property type="entry name" value="DNA/RNA-bd_Est1-type"/>
</dbReference>
<organism evidence="4 5">
    <name type="scientific">Drosophila hydei</name>
    <name type="common">Fruit fly</name>
    <dbReference type="NCBI Taxonomy" id="7224"/>
    <lineage>
        <taxon>Eukaryota</taxon>
        <taxon>Metazoa</taxon>
        <taxon>Ecdysozoa</taxon>
        <taxon>Arthropoda</taxon>
        <taxon>Hexapoda</taxon>
        <taxon>Insecta</taxon>
        <taxon>Pterygota</taxon>
        <taxon>Neoptera</taxon>
        <taxon>Endopterygota</taxon>
        <taxon>Diptera</taxon>
        <taxon>Brachycera</taxon>
        <taxon>Muscomorpha</taxon>
        <taxon>Ephydroidea</taxon>
        <taxon>Drosophilidae</taxon>
        <taxon>Drosophila</taxon>
    </lineage>
</organism>
<dbReference type="InterPro" id="IPR002716">
    <property type="entry name" value="PIN_dom"/>
</dbReference>
<feature type="region of interest" description="Disordered" evidence="2">
    <location>
        <begin position="34"/>
        <end position="91"/>
    </location>
</feature>
<dbReference type="KEGG" id="dhe:111598810"/>
<keyword evidence="1" id="KW-0866">Nonsense-mediated mRNA decay</keyword>
<dbReference type="CTD" id="23293"/>
<dbReference type="OrthoDB" id="2017974at2759"/>
<dbReference type="GO" id="GO:0000184">
    <property type="term" value="P:nuclear-transcribed mRNA catabolic process, nonsense-mediated decay"/>
    <property type="evidence" value="ECO:0007669"/>
    <property type="project" value="UniProtKB-KW"/>
</dbReference>
<reference evidence="5" key="1">
    <citation type="submission" date="2025-08" db="UniProtKB">
        <authorList>
            <consortium name="RefSeq"/>
        </authorList>
    </citation>
    <scope>IDENTIFICATION</scope>
    <source>
        <strain evidence="5">15085-1641.00</strain>
        <tissue evidence="5">Whole body</tissue>
    </source>
</reference>
<dbReference type="AlphaFoldDB" id="A0A6J1LUC1"/>
<dbReference type="PANTHER" id="PTHR15696">
    <property type="entry name" value="SMG-7 SUPPRESSOR WITH MORPHOLOGICAL EFFECT ON GENITALIA PROTEIN 7"/>
    <property type="match status" value="1"/>
</dbReference>
<dbReference type="Proteomes" id="UP000504633">
    <property type="component" value="Unplaced"/>
</dbReference>
<dbReference type="CDD" id="cd09885">
    <property type="entry name" value="PIN_Smg6-like"/>
    <property type="match status" value="1"/>
</dbReference>
<dbReference type="Pfam" id="PF13638">
    <property type="entry name" value="PIN_4"/>
    <property type="match status" value="1"/>
</dbReference>
<dbReference type="GeneID" id="111598810"/>
<sequence length="949" mass="108439">MSRKGTKDQNDISLIIGTLPKRLQNKFAASCSHNSHAAEDAENAEPTPPAITRPVQILRKPKRNAGNTTREVSAPVLDTSGGSSSLENKSTDVGIPGILRVNASPTSIIATCNADSVRAVHGTRRRNRTHSARMHDQTPLSPLSRVRLTTDHPVWFEQLLNMPNVKIIVQLYDQLMVLQQRNLILINWKNFCCLHAQLQEAFCCLLLEQLKFVCEHKVDAFFWKLLFYNVREYLRRQQTDIAQSHTLLLIDQTIKFYRALFDKLMAKYISARCESAVKVVAQRLLICLGDLTRYRANQLQSTDFAEACKYYQRAQELVPGNGAPYNQLAIIAIYNHKRFDAVYYYMRSLLTSNAIQSAKESLLDLFDEIRRRYEETEMKQSPMHCAPSKSKKSKQMRREVWIYPDGIRRLHRTDVKAKAKNKPAISEVSRYDEMSPQDLLPRVVSLYLYLIGKLFTATDIECMYLQLGKLQIQLGAALKYDNLLSRKILKMVALNVFVLEHNKLKADRREMRYHSFNFANALFGLMLSRANQLLASLTEESTDLQCFTDEELALINTYMQFVKIYTQWLTINVNLWEPVRSEDHSFIDCWAELQILFDHLEIIYNKVDRDIDGGLDNVVLDEDIVLSGFEPLGRDVAIRDGAKRGSERAQFIERIRKILQFQEIYIQHQESLQQPLNSSFTIEDLNTAMQVALNNFDVDSCVVSTSTESCGSEPNMEEVDANCSTSADADISQLCKLKKELEAKAKVKQICNSKLEQILKLVDTKLYIEVRPRYLLPDTNCFIDCLEDIEKLSMEFKRYTIIIPLTVVKELDGLSKGVKLDSYRSSKQTQRIHHFDEVSSRAKKSLEFIRSAKHNVKCATTKGSVINASLFALVEEEYASNDDKILATAVAVSKNASSEQCRDGKCFIQTELVLITTDRNLRVKALARNLAVSALDEFLQWAKDCREST</sequence>
<dbReference type="InterPro" id="IPR045153">
    <property type="entry name" value="Est1/Ebs1-like"/>
</dbReference>
<dbReference type="SUPFAM" id="SSF88723">
    <property type="entry name" value="PIN domain-like"/>
    <property type="match status" value="1"/>
</dbReference>
<evidence type="ECO:0000259" key="3">
    <source>
        <dbReference type="SMART" id="SM00670"/>
    </source>
</evidence>
<protein>
    <submittedName>
        <fullName evidence="5">Telomerase-binding protein EST1A</fullName>
    </submittedName>
</protein>
<dbReference type="InterPro" id="IPR029060">
    <property type="entry name" value="PIN-like_dom_sf"/>
</dbReference>
<dbReference type="SUPFAM" id="SSF48452">
    <property type="entry name" value="TPR-like"/>
    <property type="match status" value="1"/>
</dbReference>
<proteinExistence type="predicted"/>
<accession>A0A6J1LUC1</accession>
<name>A0A6J1LUC1_DROHY</name>
<dbReference type="GO" id="GO:0005697">
    <property type="term" value="C:telomerase holoenzyme complex"/>
    <property type="evidence" value="ECO:0007669"/>
    <property type="project" value="TreeGrafter"/>
</dbReference>
<dbReference type="OMA" id="CEHKVDV"/>
<dbReference type="Pfam" id="PF10373">
    <property type="entry name" value="EST1_DNA_bind"/>
    <property type="match status" value="1"/>
</dbReference>
<dbReference type="RefSeq" id="XP_023170002.2">
    <property type="nucleotide sequence ID" value="XM_023314234.2"/>
</dbReference>
<dbReference type="PANTHER" id="PTHR15696:SF0">
    <property type="entry name" value="TELOMERASE-BINDING PROTEIN EST1A"/>
    <property type="match status" value="1"/>
</dbReference>
<dbReference type="FunFam" id="3.40.50.1010:FF:000047">
    <property type="entry name" value="Blast:Telomerase-binding protein EST1A"/>
    <property type="match status" value="1"/>
</dbReference>